<feature type="domain" description="Guanylate cyclase" evidence="1">
    <location>
        <begin position="110"/>
        <end position="230"/>
    </location>
</feature>
<proteinExistence type="predicted"/>
<dbReference type="Pfam" id="PF00211">
    <property type="entry name" value="Guanylate_cyc"/>
    <property type="match status" value="1"/>
</dbReference>
<dbReference type="PROSITE" id="PS50125">
    <property type="entry name" value="GUANYLATE_CYCLASE_2"/>
    <property type="match status" value="1"/>
</dbReference>
<reference evidence="2" key="1">
    <citation type="journal article" date="2020" name="Nature">
        <title>Giant virus diversity and host interactions through global metagenomics.</title>
        <authorList>
            <person name="Schulz F."/>
            <person name="Roux S."/>
            <person name="Paez-Espino D."/>
            <person name="Jungbluth S."/>
            <person name="Walsh D.A."/>
            <person name="Denef V.J."/>
            <person name="McMahon K.D."/>
            <person name="Konstantinidis K.T."/>
            <person name="Eloe-Fadrosh E.A."/>
            <person name="Kyrpides N.C."/>
            <person name="Woyke T."/>
        </authorList>
    </citation>
    <scope>NUCLEOTIDE SEQUENCE</scope>
    <source>
        <strain evidence="2">GVMAG-M-3300023179-2</strain>
    </source>
</reference>
<dbReference type="AlphaFoldDB" id="A0A6C0EF10"/>
<dbReference type="Gene3D" id="3.30.70.1230">
    <property type="entry name" value="Nucleotide cyclase"/>
    <property type="match status" value="1"/>
</dbReference>
<dbReference type="GO" id="GO:0009190">
    <property type="term" value="P:cyclic nucleotide biosynthetic process"/>
    <property type="evidence" value="ECO:0007669"/>
    <property type="project" value="InterPro"/>
</dbReference>
<sequence length="280" mass="32677">MGGIVNKQKIYPLDQLDNILINQPRVNTYPEDNARANTYPEDNILINQPRANTYPEDNARFNTYPEDNILIDQPQFKLENNLETLDNILINNPNITDDLLKFQQSDQSVIIIIIDFIDSTNMLIKNGTNNFINICIKFNTDILSLIYNYKIIKIYEIVGDSYILTINFPYIVKTKQPASMAINFCKELINVSKEYIHIRIGITYDKIYYGIINNHIRIFGESICLASRLENKAYINHIFCCANINSQLIIENNKFKFNIKKIYLKSFNNYICYILNITQK</sequence>
<name>A0A6C0EF10_9ZZZZ</name>
<dbReference type="SUPFAM" id="SSF55073">
    <property type="entry name" value="Nucleotide cyclase"/>
    <property type="match status" value="1"/>
</dbReference>
<evidence type="ECO:0000313" key="2">
    <source>
        <dbReference type="EMBL" id="QHT26849.1"/>
    </source>
</evidence>
<dbReference type="GO" id="GO:0035556">
    <property type="term" value="P:intracellular signal transduction"/>
    <property type="evidence" value="ECO:0007669"/>
    <property type="project" value="InterPro"/>
</dbReference>
<protein>
    <recommendedName>
        <fullName evidence="1">Guanylate cyclase domain-containing protein</fullName>
    </recommendedName>
</protein>
<dbReference type="InterPro" id="IPR001054">
    <property type="entry name" value="A/G_cyclase"/>
</dbReference>
<evidence type="ECO:0000259" key="1">
    <source>
        <dbReference type="PROSITE" id="PS50125"/>
    </source>
</evidence>
<dbReference type="EMBL" id="MN739803">
    <property type="protein sequence ID" value="QHT26849.1"/>
    <property type="molecule type" value="Genomic_DNA"/>
</dbReference>
<dbReference type="InterPro" id="IPR029787">
    <property type="entry name" value="Nucleotide_cyclase"/>
</dbReference>
<accession>A0A6C0EF10</accession>
<organism evidence="2">
    <name type="scientific">viral metagenome</name>
    <dbReference type="NCBI Taxonomy" id="1070528"/>
    <lineage>
        <taxon>unclassified sequences</taxon>
        <taxon>metagenomes</taxon>
        <taxon>organismal metagenomes</taxon>
    </lineage>
</organism>